<feature type="domain" description="PDZ" evidence="5">
    <location>
        <begin position="372"/>
        <end position="455"/>
    </location>
</feature>
<dbReference type="RefSeq" id="WP_262398886.1">
    <property type="nucleotide sequence ID" value="NZ_JACRTB010000003.1"/>
</dbReference>
<dbReference type="InterPro" id="IPR036034">
    <property type="entry name" value="PDZ_sf"/>
</dbReference>
<dbReference type="PRINTS" id="PR00834">
    <property type="entry name" value="PROTEASES2C"/>
</dbReference>
<name>A0ABR7NFP8_9FIRM</name>
<dbReference type="PANTHER" id="PTHR43343:SF3">
    <property type="entry name" value="PROTEASE DO-LIKE 8, CHLOROPLASTIC"/>
    <property type="match status" value="1"/>
</dbReference>
<dbReference type="PANTHER" id="PTHR43343">
    <property type="entry name" value="PEPTIDASE S12"/>
    <property type="match status" value="1"/>
</dbReference>
<organism evidence="6 7">
    <name type="scientific">Yanshouia hominis</name>
    <dbReference type="NCBI Taxonomy" id="2763673"/>
    <lineage>
        <taxon>Bacteria</taxon>
        <taxon>Bacillati</taxon>
        <taxon>Bacillota</taxon>
        <taxon>Clostridia</taxon>
        <taxon>Eubacteriales</taxon>
        <taxon>Oscillospiraceae</taxon>
        <taxon>Yanshouia</taxon>
    </lineage>
</organism>
<reference evidence="6 7" key="1">
    <citation type="submission" date="2020-08" db="EMBL/GenBank/DDBJ databases">
        <title>Genome public.</title>
        <authorList>
            <person name="Liu C."/>
            <person name="Sun Q."/>
        </authorList>
    </citation>
    <scope>NUCLEOTIDE SEQUENCE [LARGE SCALE GENOMIC DNA]</scope>
    <source>
        <strain evidence="6 7">BX1</strain>
    </source>
</reference>
<dbReference type="SMART" id="SM00228">
    <property type="entry name" value="PDZ"/>
    <property type="match status" value="1"/>
</dbReference>
<accession>A0ABR7NFP8</accession>
<dbReference type="Gene3D" id="2.30.42.10">
    <property type="match status" value="1"/>
</dbReference>
<comment type="caution">
    <text evidence="6">The sequence shown here is derived from an EMBL/GenBank/DDBJ whole genome shotgun (WGS) entry which is preliminary data.</text>
</comment>
<dbReference type="EMBL" id="JACRTB010000003">
    <property type="protein sequence ID" value="MBC8575238.1"/>
    <property type="molecule type" value="Genomic_DNA"/>
</dbReference>
<feature type="transmembrane region" description="Helical" evidence="4">
    <location>
        <begin position="94"/>
        <end position="119"/>
    </location>
</feature>
<keyword evidence="4" id="KW-0472">Membrane</keyword>
<gene>
    <name evidence="6" type="ORF">H8717_02270</name>
</gene>
<dbReference type="Pfam" id="PF13365">
    <property type="entry name" value="Trypsin_2"/>
    <property type="match status" value="1"/>
</dbReference>
<evidence type="ECO:0000313" key="7">
    <source>
        <dbReference type="Proteomes" id="UP000658131"/>
    </source>
</evidence>
<dbReference type="PROSITE" id="PS50106">
    <property type="entry name" value="PDZ"/>
    <property type="match status" value="1"/>
</dbReference>
<evidence type="ECO:0000256" key="4">
    <source>
        <dbReference type="SAM" id="Phobius"/>
    </source>
</evidence>
<keyword evidence="7" id="KW-1185">Reference proteome</keyword>
<proteinExistence type="predicted"/>
<keyword evidence="2" id="KW-0378">Hydrolase</keyword>
<evidence type="ECO:0000256" key="1">
    <source>
        <dbReference type="ARBA" id="ARBA00022670"/>
    </source>
</evidence>
<dbReference type="Gene3D" id="2.40.10.120">
    <property type="match status" value="1"/>
</dbReference>
<dbReference type="InterPro" id="IPR001940">
    <property type="entry name" value="Peptidase_S1C"/>
</dbReference>
<keyword evidence="4" id="KW-1133">Transmembrane helix</keyword>
<dbReference type="SUPFAM" id="SSF50494">
    <property type="entry name" value="Trypsin-like serine proteases"/>
    <property type="match status" value="1"/>
</dbReference>
<evidence type="ECO:0000256" key="3">
    <source>
        <dbReference type="SAM" id="MobiDB-lite"/>
    </source>
</evidence>
<dbReference type="Pfam" id="PF13180">
    <property type="entry name" value="PDZ_2"/>
    <property type="match status" value="1"/>
</dbReference>
<keyword evidence="4" id="KW-0812">Transmembrane</keyword>
<dbReference type="InterPro" id="IPR001478">
    <property type="entry name" value="PDZ"/>
</dbReference>
<feature type="compositionally biased region" description="Basic and acidic residues" evidence="3">
    <location>
        <begin position="1"/>
        <end position="11"/>
    </location>
</feature>
<dbReference type="InterPro" id="IPR051201">
    <property type="entry name" value="Chloro_Bact_Ser_Proteases"/>
</dbReference>
<feature type="region of interest" description="Disordered" evidence="3">
    <location>
        <begin position="1"/>
        <end position="70"/>
    </location>
</feature>
<protein>
    <submittedName>
        <fullName evidence="6">Trypsin-like peptidase domain-containing protein</fullName>
    </submittedName>
</protein>
<evidence type="ECO:0000256" key="2">
    <source>
        <dbReference type="ARBA" id="ARBA00022801"/>
    </source>
</evidence>
<dbReference type="SUPFAM" id="SSF50156">
    <property type="entry name" value="PDZ domain-like"/>
    <property type="match status" value="1"/>
</dbReference>
<dbReference type="Proteomes" id="UP000658131">
    <property type="component" value="Unassembled WGS sequence"/>
</dbReference>
<keyword evidence="1" id="KW-0645">Protease</keyword>
<dbReference type="InterPro" id="IPR009003">
    <property type="entry name" value="Peptidase_S1_PA"/>
</dbReference>
<evidence type="ECO:0000259" key="5">
    <source>
        <dbReference type="PROSITE" id="PS50106"/>
    </source>
</evidence>
<evidence type="ECO:0000313" key="6">
    <source>
        <dbReference type="EMBL" id="MBC8575238.1"/>
    </source>
</evidence>
<sequence length="485" mass="50655">MSDERDERMEQDPNPAQGDPASAHERSEEPESPYGQYTYRSPGGQSDESRPAGERPGYGRGPEGYANPSGEYRWKFEDYEAVGKPSKPPRRSGGLMILGTLAALVLVVGIVCLSGYGVYSLIRQNGEEDFPLPPGESASSHAAAPAAGPELSIKEHPVDGSSVSSNGILSTVEIAKRVRSSVVGIAQYSAFNTFTPSGQGSGIIINSDGYIVTNAHVVEGATGINVELDNDETYAAKLIGIDTKTDLAVIKIEAENLVAAEFGNSDALQVGERVIAIGNPGGATLAGSVSQGIVSGGNRTLNDGNHTSTYIQTDAAINPGNSGGALVNEYGQVVGINSAKVAAVDYEGIGFAIPVSEAKPIIDQLLQYGYVKGRAKLGITGQVINEALSQINGIPVGVYIWSIDPTSELAGKNVTQGDIIIAIDGQKITDFNDISAVLKTKAPGDEVTLTLYRSAKGVSNSGRSFDVTTILMEDVDSGMTGTARN</sequence>